<reference evidence="2" key="1">
    <citation type="journal article" date="2021" name="Genome Biol. Evol.">
        <title>The assembled and annotated genome of the fairy-ring fungus Marasmius oreades.</title>
        <authorList>
            <person name="Hiltunen M."/>
            <person name="Ament-Velasquez S.L."/>
            <person name="Johannesson H."/>
        </authorList>
    </citation>
    <scope>NUCLEOTIDE SEQUENCE</scope>
    <source>
        <strain evidence="2">03SP1</strain>
    </source>
</reference>
<dbReference type="KEGG" id="more:E1B28_003805"/>
<dbReference type="OrthoDB" id="2443686at2759"/>
<keyword evidence="1" id="KW-0732">Signal</keyword>
<keyword evidence="3" id="KW-1185">Reference proteome</keyword>
<dbReference type="RefSeq" id="XP_043012831.1">
    <property type="nucleotide sequence ID" value="XM_043148239.1"/>
</dbReference>
<accession>A0A9P7UXB7</accession>
<dbReference type="AlphaFoldDB" id="A0A9P7UXB7"/>
<proteinExistence type="predicted"/>
<sequence>MKFLTVLTALVFATVATAEPIDKRACGPTNCVCNGIQGQFCGNESVNPACRNDHVYECARGSGRACDYGYRNSCARCGELQC</sequence>
<gene>
    <name evidence="2" type="ORF">E1B28_003805</name>
</gene>
<dbReference type="GeneID" id="66072881"/>
<feature type="chain" id="PRO_5040221859" evidence="1">
    <location>
        <begin position="19"/>
        <end position="82"/>
    </location>
</feature>
<dbReference type="Proteomes" id="UP001049176">
    <property type="component" value="Chromosome 2"/>
</dbReference>
<dbReference type="EMBL" id="CM032182">
    <property type="protein sequence ID" value="KAG7096361.1"/>
    <property type="molecule type" value="Genomic_DNA"/>
</dbReference>
<protein>
    <submittedName>
        <fullName evidence="2">Uncharacterized protein</fullName>
    </submittedName>
</protein>
<organism evidence="2 3">
    <name type="scientific">Marasmius oreades</name>
    <name type="common">fairy-ring Marasmius</name>
    <dbReference type="NCBI Taxonomy" id="181124"/>
    <lineage>
        <taxon>Eukaryota</taxon>
        <taxon>Fungi</taxon>
        <taxon>Dikarya</taxon>
        <taxon>Basidiomycota</taxon>
        <taxon>Agaricomycotina</taxon>
        <taxon>Agaricomycetes</taxon>
        <taxon>Agaricomycetidae</taxon>
        <taxon>Agaricales</taxon>
        <taxon>Marasmiineae</taxon>
        <taxon>Marasmiaceae</taxon>
        <taxon>Marasmius</taxon>
    </lineage>
</organism>
<comment type="caution">
    <text evidence="2">The sequence shown here is derived from an EMBL/GenBank/DDBJ whole genome shotgun (WGS) entry which is preliminary data.</text>
</comment>
<feature type="signal peptide" evidence="1">
    <location>
        <begin position="1"/>
        <end position="18"/>
    </location>
</feature>
<evidence type="ECO:0000313" key="3">
    <source>
        <dbReference type="Proteomes" id="UP001049176"/>
    </source>
</evidence>
<name>A0A9P7UXB7_9AGAR</name>
<evidence type="ECO:0000313" key="2">
    <source>
        <dbReference type="EMBL" id="KAG7096361.1"/>
    </source>
</evidence>
<evidence type="ECO:0000256" key="1">
    <source>
        <dbReference type="SAM" id="SignalP"/>
    </source>
</evidence>